<reference evidence="2 3" key="1">
    <citation type="journal article" date="2009" name="Science">
        <title>Green evolution and dynamic adaptations revealed by genomes of the marine picoeukaryotes Micromonas.</title>
        <authorList>
            <person name="Worden A.Z."/>
            <person name="Lee J.H."/>
            <person name="Mock T."/>
            <person name="Rouze P."/>
            <person name="Simmons M.P."/>
            <person name="Aerts A.L."/>
            <person name="Allen A.E."/>
            <person name="Cuvelier M.L."/>
            <person name="Derelle E."/>
            <person name="Everett M.V."/>
            <person name="Foulon E."/>
            <person name="Grimwood J."/>
            <person name="Gundlach H."/>
            <person name="Henrissat B."/>
            <person name="Napoli C."/>
            <person name="McDonald S.M."/>
            <person name="Parker M.S."/>
            <person name="Rombauts S."/>
            <person name="Salamov A."/>
            <person name="Von Dassow P."/>
            <person name="Badger J.H."/>
            <person name="Coutinho P.M."/>
            <person name="Demir E."/>
            <person name="Dubchak I."/>
            <person name="Gentemann C."/>
            <person name="Eikrem W."/>
            <person name="Gready J.E."/>
            <person name="John U."/>
            <person name="Lanier W."/>
            <person name="Lindquist E.A."/>
            <person name="Lucas S."/>
            <person name="Mayer K.F."/>
            <person name="Moreau H."/>
            <person name="Not F."/>
            <person name="Otillar R."/>
            <person name="Panaud O."/>
            <person name="Pangilinan J."/>
            <person name="Paulsen I."/>
            <person name="Piegu B."/>
            <person name="Poliakov A."/>
            <person name="Robbens S."/>
            <person name="Schmutz J."/>
            <person name="Toulza E."/>
            <person name="Wyss T."/>
            <person name="Zelensky A."/>
            <person name="Zhou K."/>
            <person name="Armbrust E.V."/>
            <person name="Bhattacharya D."/>
            <person name="Goodenough U.W."/>
            <person name="Van de Peer Y."/>
            <person name="Grigoriev I.V."/>
        </authorList>
    </citation>
    <scope>NUCLEOTIDE SEQUENCE [LARGE SCALE GENOMIC DNA]</scope>
    <source>
        <strain evidence="3">RCC299 / NOUM17</strain>
    </source>
</reference>
<feature type="region of interest" description="Disordered" evidence="1">
    <location>
        <begin position="503"/>
        <end position="775"/>
    </location>
</feature>
<organism evidence="2 3">
    <name type="scientific">Micromonas commoda (strain RCC299 / NOUM17 / CCMP2709)</name>
    <name type="common">Picoplanktonic green alga</name>
    <dbReference type="NCBI Taxonomy" id="296587"/>
    <lineage>
        <taxon>Eukaryota</taxon>
        <taxon>Viridiplantae</taxon>
        <taxon>Chlorophyta</taxon>
        <taxon>Mamiellophyceae</taxon>
        <taxon>Mamiellales</taxon>
        <taxon>Mamiellaceae</taxon>
        <taxon>Micromonas</taxon>
    </lineage>
</organism>
<dbReference type="Proteomes" id="UP000002009">
    <property type="component" value="Chromosome 2"/>
</dbReference>
<feature type="compositionally biased region" description="Basic and acidic residues" evidence="1">
    <location>
        <begin position="445"/>
        <end position="456"/>
    </location>
</feature>
<feature type="compositionally biased region" description="Low complexity" evidence="1">
    <location>
        <begin position="329"/>
        <end position="341"/>
    </location>
</feature>
<dbReference type="RefSeq" id="XP_002499698.1">
    <property type="nucleotide sequence ID" value="XM_002499652.1"/>
</dbReference>
<dbReference type="KEGG" id="mis:MICPUN_55916"/>
<keyword evidence="3" id="KW-1185">Reference proteome</keyword>
<evidence type="ECO:0000313" key="2">
    <source>
        <dbReference type="EMBL" id="ACO60956.1"/>
    </source>
</evidence>
<feature type="compositionally biased region" description="Low complexity" evidence="1">
    <location>
        <begin position="360"/>
        <end position="373"/>
    </location>
</feature>
<feature type="region of interest" description="Disordered" evidence="1">
    <location>
        <begin position="1"/>
        <end position="108"/>
    </location>
</feature>
<evidence type="ECO:0000313" key="3">
    <source>
        <dbReference type="Proteomes" id="UP000002009"/>
    </source>
</evidence>
<feature type="compositionally biased region" description="Basic and acidic residues" evidence="1">
    <location>
        <begin position="598"/>
        <end position="609"/>
    </location>
</feature>
<feature type="compositionally biased region" description="Basic and acidic residues" evidence="1">
    <location>
        <begin position="301"/>
        <end position="314"/>
    </location>
</feature>
<feature type="compositionally biased region" description="Basic and acidic residues" evidence="1">
    <location>
        <begin position="655"/>
        <end position="665"/>
    </location>
</feature>
<proteinExistence type="predicted"/>
<feature type="compositionally biased region" description="Low complexity" evidence="1">
    <location>
        <begin position="173"/>
        <end position="186"/>
    </location>
</feature>
<feature type="compositionally biased region" description="Polar residues" evidence="1">
    <location>
        <begin position="546"/>
        <end position="559"/>
    </location>
</feature>
<feature type="compositionally biased region" description="Low complexity" evidence="1">
    <location>
        <begin position="36"/>
        <end position="46"/>
    </location>
</feature>
<feature type="compositionally biased region" description="Polar residues" evidence="1">
    <location>
        <begin position="64"/>
        <end position="83"/>
    </location>
</feature>
<feature type="compositionally biased region" description="Acidic residues" evidence="1">
    <location>
        <begin position="579"/>
        <end position="590"/>
    </location>
</feature>
<feature type="region of interest" description="Disordered" evidence="1">
    <location>
        <begin position="173"/>
        <end position="465"/>
    </location>
</feature>
<feature type="compositionally biased region" description="Pro residues" evidence="1">
    <location>
        <begin position="1"/>
        <end position="19"/>
    </location>
</feature>
<dbReference type="AlphaFoldDB" id="C1DYJ8"/>
<dbReference type="OMA" id="MEPHALP"/>
<gene>
    <name evidence="2" type="ORF">MICPUN_55916</name>
</gene>
<protein>
    <submittedName>
        <fullName evidence="2">Uncharacterized protein</fullName>
    </submittedName>
</protein>
<accession>C1DYJ8</accession>
<feature type="compositionally biased region" description="Low complexity" evidence="1">
    <location>
        <begin position="238"/>
        <end position="254"/>
    </location>
</feature>
<dbReference type="EMBL" id="CP001323">
    <property type="protein sequence ID" value="ACO60956.1"/>
    <property type="molecule type" value="Genomic_DNA"/>
</dbReference>
<dbReference type="InParanoid" id="C1DYJ8"/>
<name>C1DYJ8_MICCC</name>
<dbReference type="GeneID" id="8241374"/>
<sequence>MEGPRLPPSPRERPPPGPSPRGKGIGASPERDAAARRSLTSSLTSSVPPRPAPGTAIGDGGTNAPATTSKRASAYYESSTNLPRCTPDAEARGSNPRDGAGSSARRSIESFGVTAVGLGLGRGGLGRGGLGVSSFDAAYRDAMRASTESGRSEVDAQTAELLAAQQAQLSELNEQLRSLQSQLGSLRRSDGGGRPSGGADDDGGGGDDDDAFRERSSARAMRSPRFGVGESAGSGFTAASRESGSRFSAASSSGHSKRSSDAATNTVWAAPEAGVKASAGGGMRGTGDQPPSPIEEEREEDEAKAWKYEGDGRKSRAVMTDPWVGARGGAAARAVTAGRARTSTRMSVIRRSVAPRASRAGDASSIAPAIDDAAGGDGDGDGDEGAAARDVPPLPPLPRGLATTCAAPLPIATEPPARARSPAAIGLELITNSGDENPGPGFVEGFERDAGADRVDSPGLVPSRNSAFTAVRVSDGGAGDDATGGTFFGGQLRGSGAWFGTSDGGSVRASVGNSSARWSVGSRESVSSLAAQAAAEAAGMLEGSDAPNQQHRLSQSNTGPAFRRFPLFAEGDSMPESPATDDPDETEGDSEVAQGSDDAGRKRAGDAFDRSPPPASTTGGHEDGDEVLRASSDTFSAVSTSQAGSLSLRGGIGGGDRDGSTLHDDDYSDSDFDDAGTAVTGTTTGRADPDGWTPPTRWGVQKMSEAAIYDPAGDDDAPGRLRSPARAPERGPSLDEFAGARSAEERERIESTAVAEVMPTISYQPLSDDEDSEDDELMKRLLKKYGVSAPKGL</sequence>
<feature type="compositionally biased region" description="Polar residues" evidence="1">
    <location>
        <begin position="511"/>
        <end position="529"/>
    </location>
</feature>
<evidence type="ECO:0000256" key="1">
    <source>
        <dbReference type="SAM" id="MobiDB-lite"/>
    </source>
</evidence>
<feature type="compositionally biased region" description="Low complexity" evidence="1">
    <location>
        <begin position="675"/>
        <end position="686"/>
    </location>
</feature>
<feature type="compositionally biased region" description="Polar residues" evidence="1">
    <location>
        <begin position="631"/>
        <end position="643"/>
    </location>
</feature>
<feature type="compositionally biased region" description="Acidic residues" evidence="1">
    <location>
        <begin position="199"/>
        <end position="211"/>
    </location>
</feature>